<keyword evidence="8 10" id="KW-0472">Membrane</keyword>
<dbReference type="PROSITE" id="PS50893">
    <property type="entry name" value="ABC_TRANSPORTER_2"/>
    <property type="match status" value="1"/>
</dbReference>
<comment type="similarity">
    <text evidence="9">Belongs to the ABC transporter superfamily. Siderophore-Fe(3+) uptake transporter (SIUT) (TC 3.A.1.21) family.</text>
</comment>
<dbReference type="InterPro" id="IPR011527">
    <property type="entry name" value="ABC1_TM_dom"/>
</dbReference>
<keyword evidence="4 10" id="KW-0812">Transmembrane</keyword>
<keyword evidence="6 13" id="KW-0067">ATP-binding</keyword>
<dbReference type="PROSITE" id="PS00211">
    <property type="entry name" value="ABC_TRANSPORTER_1"/>
    <property type="match status" value="1"/>
</dbReference>
<dbReference type="GO" id="GO:0016887">
    <property type="term" value="F:ATP hydrolysis activity"/>
    <property type="evidence" value="ECO:0007669"/>
    <property type="project" value="InterPro"/>
</dbReference>
<dbReference type="PROSITE" id="PS50929">
    <property type="entry name" value="ABC_TM1F"/>
    <property type="match status" value="1"/>
</dbReference>
<reference evidence="13 14" key="1">
    <citation type="submission" date="2019-03" db="EMBL/GenBank/DDBJ databases">
        <title>Whole genome sequence of a novel Rubrobacter taiwanensis strain, isolated from Yellowstone National Park.</title>
        <authorList>
            <person name="Freed S."/>
            <person name="Ramaley R.F."/>
            <person name="Kyndt J.A."/>
        </authorList>
    </citation>
    <scope>NUCLEOTIDE SEQUENCE [LARGE SCALE GENOMIC DNA]</scope>
    <source>
        <strain evidence="13 14">Yellowstone</strain>
    </source>
</reference>
<dbReference type="AlphaFoldDB" id="A0A4R1BST1"/>
<dbReference type="Proteomes" id="UP000295244">
    <property type="component" value="Unassembled WGS sequence"/>
</dbReference>
<dbReference type="EMBL" id="SKBU01000003">
    <property type="protein sequence ID" value="TCJ20447.1"/>
    <property type="molecule type" value="Genomic_DNA"/>
</dbReference>
<protein>
    <submittedName>
        <fullName evidence="13">ABC transporter ATP-binding protein</fullName>
    </submittedName>
</protein>
<dbReference type="InterPro" id="IPR027417">
    <property type="entry name" value="P-loop_NTPase"/>
</dbReference>
<accession>A0A4R1BST1</accession>
<dbReference type="Pfam" id="PF00005">
    <property type="entry name" value="ABC_tran"/>
    <property type="match status" value="1"/>
</dbReference>
<keyword evidence="14" id="KW-1185">Reference proteome</keyword>
<dbReference type="InterPro" id="IPR036640">
    <property type="entry name" value="ABC1_TM_sf"/>
</dbReference>
<gene>
    <name evidence="13" type="ORF">E0L93_01075</name>
</gene>
<dbReference type="FunFam" id="3.40.50.300:FF:000221">
    <property type="entry name" value="Multidrug ABC transporter ATP-binding protein"/>
    <property type="match status" value="1"/>
</dbReference>
<evidence type="ECO:0000313" key="14">
    <source>
        <dbReference type="Proteomes" id="UP000295244"/>
    </source>
</evidence>
<evidence type="ECO:0000259" key="11">
    <source>
        <dbReference type="PROSITE" id="PS50893"/>
    </source>
</evidence>
<evidence type="ECO:0000313" key="13">
    <source>
        <dbReference type="EMBL" id="TCJ20447.1"/>
    </source>
</evidence>
<dbReference type="GO" id="GO:0005524">
    <property type="term" value="F:ATP binding"/>
    <property type="evidence" value="ECO:0007669"/>
    <property type="project" value="UniProtKB-KW"/>
</dbReference>
<dbReference type="CDD" id="cd18564">
    <property type="entry name" value="ABC_6TM_exporter_like"/>
    <property type="match status" value="1"/>
</dbReference>
<dbReference type="OrthoDB" id="9806127at2"/>
<feature type="transmembrane region" description="Helical" evidence="10">
    <location>
        <begin position="295"/>
        <end position="314"/>
    </location>
</feature>
<feature type="domain" description="ABC transporter" evidence="11">
    <location>
        <begin position="358"/>
        <end position="595"/>
    </location>
</feature>
<evidence type="ECO:0000256" key="7">
    <source>
        <dbReference type="ARBA" id="ARBA00022989"/>
    </source>
</evidence>
<dbReference type="InterPro" id="IPR017871">
    <property type="entry name" value="ABC_transporter-like_CS"/>
</dbReference>
<dbReference type="InterPro" id="IPR039421">
    <property type="entry name" value="Type_1_exporter"/>
</dbReference>
<feature type="transmembrane region" description="Helical" evidence="10">
    <location>
        <begin position="75"/>
        <end position="96"/>
    </location>
</feature>
<feature type="transmembrane region" description="Helical" evidence="10">
    <location>
        <begin position="265"/>
        <end position="283"/>
    </location>
</feature>
<feature type="transmembrane region" description="Helical" evidence="10">
    <location>
        <begin position="183"/>
        <end position="199"/>
    </location>
</feature>
<dbReference type="InterPro" id="IPR003439">
    <property type="entry name" value="ABC_transporter-like_ATP-bd"/>
</dbReference>
<name>A0A4R1BST1_9ACTN</name>
<keyword evidence="5" id="KW-0547">Nucleotide-binding</keyword>
<evidence type="ECO:0000259" key="12">
    <source>
        <dbReference type="PROSITE" id="PS50929"/>
    </source>
</evidence>
<dbReference type="PANTHER" id="PTHR43394:SF1">
    <property type="entry name" value="ATP-BINDING CASSETTE SUB-FAMILY B MEMBER 10, MITOCHONDRIAL"/>
    <property type="match status" value="1"/>
</dbReference>
<evidence type="ECO:0000256" key="10">
    <source>
        <dbReference type="SAM" id="Phobius"/>
    </source>
</evidence>
<dbReference type="InterPro" id="IPR003593">
    <property type="entry name" value="AAA+_ATPase"/>
</dbReference>
<dbReference type="GO" id="GO:0005886">
    <property type="term" value="C:plasma membrane"/>
    <property type="evidence" value="ECO:0007669"/>
    <property type="project" value="UniProtKB-SubCell"/>
</dbReference>
<evidence type="ECO:0000256" key="5">
    <source>
        <dbReference type="ARBA" id="ARBA00022741"/>
    </source>
</evidence>
<evidence type="ECO:0000256" key="1">
    <source>
        <dbReference type="ARBA" id="ARBA00004429"/>
    </source>
</evidence>
<feature type="transmembrane region" description="Helical" evidence="10">
    <location>
        <begin position="157"/>
        <end position="177"/>
    </location>
</feature>
<dbReference type="Pfam" id="PF00664">
    <property type="entry name" value="ABC_membrane"/>
    <property type="match status" value="1"/>
</dbReference>
<keyword evidence="7 10" id="KW-1133">Transmembrane helix</keyword>
<comment type="subcellular location">
    <subcellularLocation>
        <location evidence="1">Cell inner membrane</location>
        <topology evidence="1">Multi-pass membrane protein</topology>
    </subcellularLocation>
</comment>
<dbReference type="SMART" id="SM00382">
    <property type="entry name" value="AAA"/>
    <property type="match status" value="1"/>
</dbReference>
<keyword evidence="2" id="KW-0813">Transport</keyword>
<dbReference type="SUPFAM" id="SSF52540">
    <property type="entry name" value="P-loop containing nucleoside triphosphate hydrolases"/>
    <property type="match status" value="1"/>
</dbReference>
<dbReference type="PANTHER" id="PTHR43394">
    <property type="entry name" value="ATP-DEPENDENT PERMEASE MDL1, MITOCHONDRIAL"/>
    <property type="match status" value="1"/>
</dbReference>
<sequence length="600" mass="65792">MGSRADRLRGDLRRTQQALSHFTPFLRARRRGLSAALLLLILETFANLAQPWPLKIVLDYVIGGEELPVVEPDAGLLLVVVAGLAVAIAVATRGLAAMRRFLLNKLGQETVFDLRNALYRKVHELGLDYHGRRRTGDTITRLTDDVREVRTLLVDSIVEIGSAALILTGMLVVMFILNWHLTLVALITVPFLALAVHRYRRALIERMRVVRRREGAIASVVQEAVTGIRAVKLFGREEDELGRFREESSGSLKAGVESSLIEAKFSWMVGVVAGIGTAAVLYVGTRQVLAGNMTAGDLIVFITYLGSVYTPLWTMSRQVNQIGKALVSGERIVEVLETGAAVKDAPDAVPMPRTEGRVTFEDVWFAYDDEEEAGPVLRGVSFDVPPGSRVALVGVSGSGKTTITSLIARLYDPQRGRVLIDGGDVRRYTLESVRGAVTFVPQEPMLFRGTVAENIAYGRPEATQEEIRRAAELAGAAGFIEELPEGYETLLAERGESLSGGQRQRISLARAMLRDTPILVLDEPAAGLDAEIASVVEESWRDLTRGRTTFLISHELRLVRGVDLILVIEGGRIVERGTHEELIRRGGRYAGLHALQQAAR</sequence>
<evidence type="ECO:0000256" key="6">
    <source>
        <dbReference type="ARBA" id="ARBA00022840"/>
    </source>
</evidence>
<evidence type="ECO:0000256" key="3">
    <source>
        <dbReference type="ARBA" id="ARBA00022475"/>
    </source>
</evidence>
<evidence type="ECO:0000256" key="8">
    <source>
        <dbReference type="ARBA" id="ARBA00023136"/>
    </source>
</evidence>
<feature type="domain" description="ABC transmembrane type-1" evidence="12">
    <location>
        <begin position="35"/>
        <end position="324"/>
    </location>
</feature>
<dbReference type="GO" id="GO:0015421">
    <property type="term" value="F:ABC-type oligopeptide transporter activity"/>
    <property type="evidence" value="ECO:0007669"/>
    <property type="project" value="TreeGrafter"/>
</dbReference>
<organism evidence="13 14">
    <name type="scientific">Rubrobacter taiwanensis</name>
    <dbReference type="NCBI Taxonomy" id="185139"/>
    <lineage>
        <taxon>Bacteria</taxon>
        <taxon>Bacillati</taxon>
        <taxon>Actinomycetota</taxon>
        <taxon>Rubrobacteria</taxon>
        <taxon>Rubrobacterales</taxon>
        <taxon>Rubrobacteraceae</taxon>
        <taxon>Rubrobacter</taxon>
    </lineage>
</organism>
<dbReference type="SUPFAM" id="SSF90123">
    <property type="entry name" value="ABC transporter transmembrane region"/>
    <property type="match status" value="1"/>
</dbReference>
<keyword evidence="3" id="KW-1003">Cell membrane</keyword>
<dbReference type="Gene3D" id="3.40.50.300">
    <property type="entry name" value="P-loop containing nucleotide triphosphate hydrolases"/>
    <property type="match status" value="1"/>
</dbReference>
<dbReference type="Gene3D" id="1.20.1560.10">
    <property type="entry name" value="ABC transporter type 1, transmembrane domain"/>
    <property type="match status" value="1"/>
</dbReference>
<evidence type="ECO:0000256" key="9">
    <source>
        <dbReference type="ARBA" id="ARBA00023455"/>
    </source>
</evidence>
<evidence type="ECO:0000256" key="2">
    <source>
        <dbReference type="ARBA" id="ARBA00022448"/>
    </source>
</evidence>
<comment type="caution">
    <text evidence="13">The sequence shown here is derived from an EMBL/GenBank/DDBJ whole genome shotgun (WGS) entry which is preliminary data.</text>
</comment>
<proteinExistence type="inferred from homology"/>
<dbReference type="RefSeq" id="WP_132687367.1">
    <property type="nucleotide sequence ID" value="NZ_SKBU01000003.1"/>
</dbReference>
<evidence type="ECO:0000256" key="4">
    <source>
        <dbReference type="ARBA" id="ARBA00022692"/>
    </source>
</evidence>